<sequence length="454" mass="48940">MSGLIFRTQACLAALLAACAALPAAAQRCVDTDTSPTARSESEVRLPQVSGADPRLHLQDLVRMAVQRSQSLGAVRLLTEAAKADLDETRAGRLPQVYLNGSLNAVASSVGGIDQGRGTQARGGLTASASLYDAGRQTYLNNWRAKLLEAAQLGQTSAEEQVALQTVSLGLERSRYLLQAQVYSQYSRKMSCLVEALEQVVKVDKGRASELVQAQKSFQQSELSLDSTLSQFRQTENRLRRFVGDVLPPPASLSSVLVKVPDLVAMQQDVERAPEIAQLTAQASAADSYARSVVASQKLQVSLVVNGGATAGTGRNNSVVAGVNINLPLFNATLDPGASAARKRADASYLQREDSVESRKYRLADAFESAASSFDRARQIVDILRNSERLRSFTQQQWQQLGRRSLFDVMAAEGDYFSLRVAHVNALFDGQQAVAQMWSLGQGVNVGLMPPPAN</sequence>
<evidence type="ECO:0000313" key="10">
    <source>
        <dbReference type="Proteomes" id="UP000295361"/>
    </source>
</evidence>
<dbReference type="AlphaFoldDB" id="A0A4R6QL66"/>
<evidence type="ECO:0000256" key="5">
    <source>
        <dbReference type="ARBA" id="ARBA00022692"/>
    </source>
</evidence>
<protein>
    <submittedName>
        <fullName evidence="9">Outer membrane protein TolC</fullName>
    </submittedName>
</protein>
<name>A0A4R6QL66_9BURK</name>
<dbReference type="PANTHER" id="PTHR30026">
    <property type="entry name" value="OUTER MEMBRANE PROTEIN TOLC"/>
    <property type="match status" value="1"/>
</dbReference>
<evidence type="ECO:0000256" key="2">
    <source>
        <dbReference type="ARBA" id="ARBA00007613"/>
    </source>
</evidence>
<comment type="similarity">
    <text evidence="2">Belongs to the outer membrane factor (OMF) (TC 1.B.17) family.</text>
</comment>
<evidence type="ECO:0000313" key="9">
    <source>
        <dbReference type="EMBL" id="TDP64320.1"/>
    </source>
</evidence>
<evidence type="ECO:0000256" key="6">
    <source>
        <dbReference type="ARBA" id="ARBA00023136"/>
    </source>
</evidence>
<keyword evidence="3" id="KW-0813">Transport</keyword>
<evidence type="ECO:0000256" key="8">
    <source>
        <dbReference type="SAM" id="SignalP"/>
    </source>
</evidence>
<dbReference type="InterPro" id="IPR051906">
    <property type="entry name" value="TolC-like"/>
</dbReference>
<proteinExistence type="inferred from homology"/>
<feature type="chain" id="PRO_5020407093" evidence="8">
    <location>
        <begin position="27"/>
        <end position="454"/>
    </location>
</feature>
<accession>A0A4R6QL66</accession>
<keyword evidence="8" id="KW-0732">Signal</keyword>
<dbReference type="Pfam" id="PF02321">
    <property type="entry name" value="OEP"/>
    <property type="match status" value="1"/>
</dbReference>
<keyword evidence="7" id="KW-0998">Cell outer membrane</keyword>
<dbReference type="GO" id="GO:0015288">
    <property type="term" value="F:porin activity"/>
    <property type="evidence" value="ECO:0007669"/>
    <property type="project" value="TreeGrafter"/>
</dbReference>
<reference evidence="9 10" key="1">
    <citation type="submission" date="2019-03" db="EMBL/GenBank/DDBJ databases">
        <title>Genomic Encyclopedia of Type Strains, Phase IV (KMG-IV): sequencing the most valuable type-strain genomes for metagenomic binning, comparative biology and taxonomic classification.</title>
        <authorList>
            <person name="Goeker M."/>
        </authorList>
    </citation>
    <scope>NUCLEOTIDE SEQUENCE [LARGE SCALE GENOMIC DNA]</scope>
    <source>
        <strain evidence="9 10">DSM 16998</strain>
    </source>
</reference>
<keyword evidence="6" id="KW-0472">Membrane</keyword>
<dbReference type="GO" id="GO:1990281">
    <property type="term" value="C:efflux pump complex"/>
    <property type="evidence" value="ECO:0007669"/>
    <property type="project" value="TreeGrafter"/>
</dbReference>
<dbReference type="PROSITE" id="PS51257">
    <property type="entry name" value="PROKAR_LIPOPROTEIN"/>
    <property type="match status" value="1"/>
</dbReference>
<evidence type="ECO:0000256" key="3">
    <source>
        <dbReference type="ARBA" id="ARBA00022448"/>
    </source>
</evidence>
<gene>
    <name evidence="9" type="ORF">DES47_104610</name>
</gene>
<dbReference type="Gene3D" id="1.20.1600.10">
    <property type="entry name" value="Outer membrane efflux proteins (OEP)"/>
    <property type="match status" value="1"/>
</dbReference>
<dbReference type="InterPro" id="IPR003423">
    <property type="entry name" value="OMP_efflux"/>
</dbReference>
<evidence type="ECO:0000256" key="1">
    <source>
        <dbReference type="ARBA" id="ARBA00004442"/>
    </source>
</evidence>
<keyword evidence="5" id="KW-0812">Transmembrane</keyword>
<dbReference type="GO" id="GO:0015562">
    <property type="term" value="F:efflux transmembrane transporter activity"/>
    <property type="evidence" value="ECO:0007669"/>
    <property type="project" value="InterPro"/>
</dbReference>
<dbReference type="SUPFAM" id="SSF56954">
    <property type="entry name" value="Outer membrane efflux proteins (OEP)"/>
    <property type="match status" value="1"/>
</dbReference>
<feature type="signal peptide" evidence="8">
    <location>
        <begin position="1"/>
        <end position="26"/>
    </location>
</feature>
<evidence type="ECO:0000256" key="4">
    <source>
        <dbReference type="ARBA" id="ARBA00022452"/>
    </source>
</evidence>
<dbReference type="Proteomes" id="UP000295361">
    <property type="component" value="Unassembled WGS sequence"/>
</dbReference>
<comment type="subcellular location">
    <subcellularLocation>
        <location evidence="1">Cell outer membrane</location>
    </subcellularLocation>
</comment>
<evidence type="ECO:0000256" key="7">
    <source>
        <dbReference type="ARBA" id="ARBA00023237"/>
    </source>
</evidence>
<dbReference type="GO" id="GO:0009279">
    <property type="term" value="C:cell outer membrane"/>
    <property type="evidence" value="ECO:0007669"/>
    <property type="project" value="UniProtKB-SubCell"/>
</dbReference>
<dbReference type="InParanoid" id="A0A4R6QL66"/>
<keyword evidence="10" id="KW-1185">Reference proteome</keyword>
<dbReference type="EMBL" id="SNXS01000004">
    <property type="protein sequence ID" value="TDP64320.1"/>
    <property type="molecule type" value="Genomic_DNA"/>
</dbReference>
<dbReference type="RefSeq" id="WP_133702134.1">
    <property type="nucleotide sequence ID" value="NZ_SNXS01000004.1"/>
</dbReference>
<dbReference type="PANTHER" id="PTHR30026:SF20">
    <property type="entry name" value="OUTER MEMBRANE PROTEIN TOLC"/>
    <property type="match status" value="1"/>
</dbReference>
<keyword evidence="4" id="KW-1134">Transmembrane beta strand</keyword>
<dbReference type="OrthoDB" id="8683954at2"/>
<comment type="caution">
    <text evidence="9">The sequence shown here is derived from an EMBL/GenBank/DDBJ whole genome shotgun (WGS) entry which is preliminary data.</text>
</comment>
<organism evidence="9 10">
    <name type="scientific">Roseateles toxinivorans</name>
    <dbReference type="NCBI Taxonomy" id="270368"/>
    <lineage>
        <taxon>Bacteria</taxon>
        <taxon>Pseudomonadati</taxon>
        <taxon>Pseudomonadota</taxon>
        <taxon>Betaproteobacteria</taxon>
        <taxon>Burkholderiales</taxon>
        <taxon>Sphaerotilaceae</taxon>
        <taxon>Roseateles</taxon>
    </lineage>
</organism>